<protein>
    <recommendedName>
        <fullName evidence="6">NAD(P)-binding protein</fullName>
    </recommendedName>
</protein>
<dbReference type="PRINTS" id="PR00081">
    <property type="entry name" value="GDHRDH"/>
</dbReference>
<keyword evidence="5" id="KW-1185">Reference proteome</keyword>
<gene>
    <name evidence="4" type="ORF">ACET3X_005188</name>
</gene>
<dbReference type="InterPro" id="IPR036291">
    <property type="entry name" value="NAD(P)-bd_dom_sf"/>
</dbReference>
<evidence type="ECO:0000256" key="2">
    <source>
        <dbReference type="ARBA" id="ARBA00022857"/>
    </source>
</evidence>
<keyword evidence="2" id="KW-0521">NADP</keyword>
<comment type="caution">
    <text evidence="4">The sequence shown here is derived from an EMBL/GenBank/DDBJ whole genome shotgun (WGS) entry which is preliminary data.</text>
</comment>
<evidence type="ECO:0008006" key="6">
    <source>
        <dbReference type="Google" id="ProtNLM"/>
    </source>
</evidence>
<dbReference type="InterPro" id="IPR002347">
    <property type="entry name" value="SDR_fam"/>
</dbReference>
<evidence type="ECO:0000256" key="1">
    <source>
        <dbReference type="ARBA" id="ARBA00006484"/>
    </source>
</evidence>
<dbReference type="RefSeq" id="XP_069307232.1">
    <property type="nucleotide sequence ID" value="XM_069451366.1"/>
</dbReference>
<keyword evidence="3" id="KW-0560">Oxidoreductase</keyword>
<evidence type="ECO:0000313" key="4">
    <source>
        <dbReference type="EMBL" id="KAL1796648.1"/>
    </source>
</evidence>
<sequence>MSSTNTVLITGASRGIGKGLVQTYLGHSDTVVVAAVRDIKAAQSLYTLPTSPGSSLIVIEVDVASPESIRRGIQSLTAEHQIDSLDVVVANAAMTLSSPKLSEIGAQELQPSIDANAYGLLELFKAVLPLLRKSKNKGKGKFMYMSSVGASLSTMNNMFPMAAYGASKALGNFFVKWLSLECQDVILWAQHPGMVATDMAKAAFKDLESQGLDLESMALSVEQCCQKLLRLIDDATIETTHGKFLGPDGEELQW</sequence>
<organism evidence="4 5">
    <name type="scientific">Alternaria dauci</name>
    <dbReference type="NCBI Taxonomy" id="48095"/>
    <lineage>
        <taxon>Eukaryota</taxon>
        <taxon>Fungi</taxon>
        <taxon>Dikarya</taxon>
        <taxon>Ascomycota</taxon>
        <taxon>Pezizomycotina</taxon>
        <taxon>Dothideomycetes</taxon>
        <taxon>Pleosporomycetidae</taxon>
        <taxon>Pleosporales</taxon>
        <taxon>Pleosporineae</taxon>
        <taxon>Pleosporaceae</taxon>
        <taxon>Alternaria</taxon>
        <taxon>Alternaria sect. Porri</taxon>
    </lineage>
</organism>
<dbReference type="EMBL" id="JBHGVX010000004">
    <property type="protein sequence ID" value="KAL1796648.1"/>
    <property type="molecule type" value="Genomic_DNA"/>
</dbReference>
<evidence type="ECO:0000313" key="5">
    <source>
        <dbReference type="Proteomes" id="UP001578633"/>
    </source>
</evidence>
<dbReference type="Gene3D" id="3.40.50.720">
    <property type="entry name" value="NAD(P)-binding Rossmann-like Domain"/>
    <property type="match status" value="1"/>
</dbReference>
<dbReference type="PANTHER" id="PTHR43544:SF7">
    <property type="entry name" value="NADB-LER2"/>
    <property type="match status" value="1"/>
</dbReference>
<accession>A0ABR3UKV3</accession>
<dbReference type="GeneID" id="96085510"/>
<evidence type="ECO:0000256" key="3">
    <source>
        <dbReference type="ARBA" id="ARBA00023002"/>
    </source>
</evidence>
<dbReference type="Proteomes" id="UP001578633">
    <property type="component" value="Chromosome 4"/>
</dbReference>
<dbReference type="PANTHER" id="PTHR43544">
    <property type="entry name" value="SHORT-CHAIN DEHYDROGENASE/REDUCTASE"/>
    <property type="match status" value="1"/>
</dbReference>
<dbReference type="SUPFAM" id="SSF51735">
    <property type="entry name" value="NAD(P)-binding Rossmann-fold domains"/>
    <property type="match status" value="1"/>
</dbReference>
<reference evidence="4 5" key="1">
    <citation type="submission" date="2024-09" db="EMBL/GenBank/DDBJ databases">
        <title>T2T genomes of carrot and Alternaria dauci and their utility for understanding host-pathogen interaction during carrot leaf blight disease.</title>
        <authorList>
            <person name="Liu W."/>
            <person name="Xu S."/>
            <person name="Ou C."/>
            <person name="Liu X."/>
            <person name="Zhuang F."/>
            <person name="Deng X.W."/>
        </authorList>
    </citation>
    <scope>NUCLEOTIDE SEQUENCE [LARGE SCALE GENOMIC DNA]</scope>
    <source>
        <strain evidence="4 5">A2016</strain>
    </source>
</reference>
<comment type="similarity">
    <text evidence="1">Belongs to the short-chain dehydrogenases/reductases (SDR) family.</text>
</comment>
<name>A0ABR3UKV3_9PLEO</name>
<dbReference type="InterPro" id="IPR051468">
    <property type="entry name" value="Fungal_SecMetab_SDRs"/>
</dbReference>
<dbReference type="Pfam" id="PF00106">
    <property type="entry name" value="adh_short"/>
    <property type="match status" value="1"/>
</dbReference>
<proteinExistence type="inferred from homology"/>